<dbReference type="GO" id="GO:0043190">
    <property type="term" value="C:ATP-binding cassette (ABC) transporter complex"/>
    <property type="evidence" value="ECO:0007669"/>
    <property type="project" value="InterPro"/>
</dbReference>
<evidence type="ECO:0000256" key="5">
    <source>
        <dbReference type="ARBA" id="ARBA00022692"/>
    </source>
</evidence>
<evidence type="ECO:0000256" key="4">
    <source>
        <dbReference type="ARBA" id="ARBA00022519"/>
    </source>
</evidence>
<sequence>MLVPSSKCAVPDIYAPCQTSACALLRSAVWARAYRTGVGNVWKNRQVLRMLVSRDLQRKYRNFRLGYLWSILEPLGMTTVLWFVFSVLLGGRKLGEQPYFLFLSVAILPWWWFTKGISASTRVFRGNISPLTISLLPTEISVVRVVLVSMADFALSLPIILIAMVITWTFPGPLILLFPVAILVQVILMYGVGLFVASVSALVPDFARIVRIVMRAMFYLTPVLYAIANIPAGARDIAVFNPLVSILGLYRIGFWPTESEGAVHFAIGLAVIAVFTIVGIITFRRLEPRILKEA</sequence>
<organism evidence="10">
    <name type="scientific">freshwater metagenome</name>
    <dbReference type="NCBI Taxonomy" id="449393"/>
    <lineage>
        <taxon>unclassified sequences</taxon>
        <taxon>metagenomes</taxon>
        <taxon>ecological metagenomes</taxon>
    </lineage>
</organism>
<feature type="transmembrane region" description="Helical" evidence="8">
    <location>
        <begin position="153"/>
        <end position="170"/>
    </location>
</feature>
<protein>
    <submittedName>
        <fullName evidence="10">Unannotated protein</fullName>
    </submittedName>
</protein>
<accession>A0A6J7IP48</accession>
<dbReference type="PANTHER" id="PTHR30413">
    <property type="entry name" value="INNER MEMBRANE TRANSPORT PERMEASE"/>
    <property type="match status" value="1"/>
</dbReference>
<feature type="transmembrane region" description="Helical" evidence="8">
    <location>
        <begin position="65"/>
        <end position="85"/>
    </location>
</feature>
<dbReference type="AlphaFoldDB" id="A0A6J7IP48"/>
<feature type="transmembrane region" description="Helical" evidence="8">
    <location>
        <begin position="177"/>
        <end position="203"/>
    </location>
</feature>
<evidence type="ECO:0000256" key="7">
    <source>
        <dbReference type="ARBA" id="ARBA00023136"/>
    </source>
</evidence>
<feature type="domain" description="ABC transmembrane type-2" evidence="9">
    <location>
        <begin position="65"/>
        <end position="286"/>
    </location>
</feature>
<dbReference type="InterPro" id="IPR013525">
    <property type="entry name" value="ABC2_TM"/>
</dbReference>
<evidence type="ECO:0000259" key="9">
    <source>
        <dbReference type="PROSITE" id="PS51012"/>
    </source>
</evidence>
<evidence type="ECO:0000256" key="8">
    <source>
        <dbReference type="SAM" id="Phobius"/>
    </source>
</evidence>
<dbReference type="InterPro" id="IPR047817">
    <property type="entry name" value="ABC2_TM_bact-type"/>
</dbReference>
<evidence type="ECO:0000256" key="3">
    <source>
        <dbReference type="ARBA" id="ARBA00022475"/>
    </source>
</evidence>
<dbReference type="GO" id="GO:0140359">
    <property type="term" value="F:ABC-type transporter activity"/>
    <property type="evidence" value="ECO:0007669"/>
    <property type="project" value="InterPro"/>
</dbReference>
<keyword evidence="6 8" id="KW-1133">Transmembrane helix</keyword>
<dbReference type="InterPro" id="IPR000412">
    <property type="entry name" value="ABC_2_transport"/>
</dbReference>
<dbReference type="PRINTS" id="PR00164">
    <property type="entry name" value="ABC2TRNSPORT"/>
</dbReference>
<evidence type="ECO:0000313" key="10">
    <source>
        <dbReference type="EMBL" id="CAB4932092.1"/>
    </source>
</evidence>
<dbReference type="GO" id="GO:0015920">
    <property type="term" value="P:lipopolysaccharide transport"/>
    <property type="evidence" value="ECO:0007669"/>
    <property type="project" value="TreeGrafter"/>
</dbReference>
<evidence type="ECO:0000256" key="6">
    <source>
        <dbReference type="ARBA" id="ARBA00022989"/>
    </source>
</evidence>
<gene>
    <name evidence="10" type="ORF">UFOPK3772_00320</name>
</gene>
<reference evidence="10" key="1">
    <citation type="submission" date="2020-05" db="EMBL/GenBank/DDBJ databases">
        <authorList>
            <person name="Chiriac C."/>
            <person name="Salcher M."/>
            <person name="Ghai R."/>
            <person name="Kavagutti S V."/>
        </authorList>
    </citation>
    <scope>NUCLEOTIDE SEQUENCE</scope>
</reference>
<keyword evidence="5 8" id="KW-0812">Transmembrane</keyword>
<keyword evidence="3" id="KW-1003">Cell membrane</keyword>
<evidence type="ECO:0000256" key="1">
    <source>
        <dbReference type="ARBA" id="ARBA00004429"/>
    </source>
</evidence>
<keyword evidence="4" id="KW-0997">Cell inner membrane</keyword>
<dbReference type="PANTHER" id="PTHR30413:SF8">
    <property type="entry name" value="TRANSPORT PERMEASE PROTEIN"/>
    <property type="match status" value="1"/>
</dbReference>
<name>A0A6J7IP48_9ZZZZ</name>
<dbReference type="PROSITE" id="PS51012">
    <property type="entry name" value="ABC_TM2"/>
    <property type="match status" value="1"/>
</dbReference>
<feature type="transmembrane region" description="Helical" evidence="8">
    <location>
        <begin position="97"/>
        <end position="114"/>
    </location>
</feature>
<evidence type="ECO:0000256" key="2">
    <source>
        <dbReference type="ARBA" id="ARBA00022448"/>
    </source>
</evidence>
<keyword evidence="7 8" id="KW-0472">Membrane</keyword>
<proteinExistence type="predicted"/>
<keyword evidence="2" id="KW-0813">Transport</keyword>
<feature type="transmembrane region" description="Helical" evidence="8">
    <location>
        <begin position="209"/>
        <end position="227"/>
    </location>
</feature>
<feature type="transmembrane region" description="Helical" evidence="8">
    <location>
        <begin position="262"/>
        <end position="283"/>
    </location>
</feature>
<comment type="subcellular location">
    <subcellularLocation>
        <location evidence="1">Cell inner membrane</location>
        <topology evidence="1">Multi-pass membrane protein</topology>
    </subcellularLocation>
</comment>
<dbReference type="EMBL" id="CAFBNE010000006">
    <property type="protein sequence ID" value="CAB4932092.1"/>
    <property type="molecule type" value="Genomic_DNA"/>
</dbReference>
<dbReference type="Pfam" id="PF01061">
    <property type="entry name" value="ABC2_membrane"/>
    <property type="match status" value="1"/>
</dbReference>